<dbReference type="Proteomes" id="UP000037035">
    <property type="component" value="Unassembled WGS sequence"/>
</dbReference>
<gene>
    <name evidence="3" type="ORF">VP01_2985g2</name>
</gene>
<name>A0A0L6V0L1_9BASI</name>
<dbReference type="EMBL" id="LAVV01007929">
    <property type="protein sequence ID" value="KNZ54296.1"/>
    <property type="molecule type" value="Genomic_DNA"/>
</dbReference>
<keyword evidence="4" id="KW-1185">Reference proteome</keyword>
<evidence type="ECO:0000256" key="2">
    <source>
        <dbReference type="SAM" id="Phobius"/>
    </source>
</evidence>
<feature type="transmembrane region" description="Helical" evidence="2">
    <location>
        <begin position="234"/>
        <end position="251"/>
    </location>
</feature>
<dbReference type="VEuPathDB" id="FungiDB:VP01_2985g2"/>
<evidence type="ECO:0000256" key="1">
    <source>
        <dbReference type="SAM" id="MobiDB-lite"/>
    </source>
</evidence>
<comment type="caution">
    <text evidence="3">The sequence shown here is derived from an EMBL/GenBank/DDBJ whole genome shotgun (WGS) entry which is preliminary data.</text>
</comment>
<sequence length="308" mass="35371">MYNELHRDGVGTPIPLSPNDENDPSQLNHSHHMDNSAALNQPGFWLEIKSKGFTLKSLQGYGRFLVCKSDGYYLWELGLGNNNQGWAQNTSPANRPSKHIQYNCLQENLAGFFDAHTRDKHEHNQSMEQLYALQLHKAHRTIHQKPVSLYPAASHHLNKTYSLHSYITSLLLVHLHCALWQRTSVLVTWKPLNWGYLLTGLLCGLCELSDTGSSKCQQLFIFDLMALPFPIPDFTVLITVLSLLIMAPFSIHDCYPVTFMMGFWINDIRSKWETENFKRTVERQIVTVHEKKKGLAYDDDFPTKKKVC</sequence>
<keyword evidence="2" id="KW-0812">Transmembrane</keyword>
<dbReference type="AlphaFoldDB" id="A0A0L6V0L1"/>
<evidence type="ECO:0000313" key="3">
    <source>
        <dbReference type="EMBL" id="KNZ54296.1"/>
    </source>
</evidence>
<organism evidence="3 4">
    <name type="scientific">Puccinia sorghi</name>
    <dbReference type="NCBI Taxonomy" id="27349"/>
    <lineage>
        <taxon>Eukaryota</taxon>
        <taxon>Fungi</taxon>
        <taxon>Dikarya</taxon>
        <taxon>Basidiomycota</taxon>
        <taxon>Pucciniomycotina</taxon>
        <taxon>Pucciniomycetes</taxon>
        <taxon>Pucciniales</taxon>
        <taxon>Pucciniaceae</taxon>
        <taxon>Puccinia</taxon>
    </lineage>
</organism>
<proteinExistence type="predicted"/>
<feature type="region of interest" description="Disordered" evidence="1">
    <location>
        <begin position="1"/>
        <end position="34"/>
    </location>
</feature>
<keyword evidence="2" id="KW-0472">Membrane</keyword>
<keyword evidence="2" id="KW-1133">Transmembrane helix</keyword>
<evidence type="ECO:0000313" key="4">
    <source>
        <dbReference type="Proteomes" id="UP000037035"/>
    </source>
</evidence>
<protein>
    <submittedName>
        <fullName evidence="3">Uncharacterized protein</fullName>
    </submittedName>
</protein>
<reference evidence="3 4" key="1">
    <citation type="submission" date="2015-08" db="EMBL/GenBank/DDBJ databases">
        <title>Next Generation Sequencing and Analysis of the Genome of Puccinia sorghi L Schw, the Causal Agent of Maize Common Rust.</title>
        <authorList>
            <person name="Rochi L."/>
            <person name="Burguener G."/>
            <person name="Darino M."/>
            <person name="Turjanski A."/>
            <person name="Kreff E."/>
            <person name="Dieguez M.J."/>
            <person name="Sacco F."/>
        </authorList>
    </citation>
    <scope>NUCLEOTIDE SEQUENCE [LARGE SCALE GENOMIC DNA]</scope>
    <source>
        <strain evidence="3 4">RO10H11247</strain>
    </source>
</reference>
<accession>A0A0L6V0L1</accession>